<keyword evidence="2" id="KW-0472">Membrane</keyword>
<evidence type="ECO:0000313" key="3">
    <source>
        <dbReference type="EMBL" id="TWJ10812.1"/>
    </source>
</evidence>
<evidence type="ECO:0000256" key="1">
    <source>
        <dbReference type="SAM" id="MobiDB-lite"/>
    </source>
</evidence>
<keyword evidence="2" id="KW-1133">Transmembrane helix</keyword>
<keyword evidence="4" id="KW-1185">Reference proteome</keyword>
<dbReference type="EMBL" id="VLLL01000007">
    <property type="protein sequence ID" value="TWJ10812.1"/>
    <property type="molecule type" value="Genomic_DNA"/>
</dbReference>
<comment type="caution">
    <text evidence="3">The sequence shown here is derived from an EMBL/GenBank/DDBJ whole genome shotgun (WGS) entry which is preliminary data.</text>
</comment>
<feature type="compositionally biased region" description="Gly residues" evidence="1">
    <location>
        <begin position="243"/>
        <end position="252"/>
    </location>
</feature>
<name>A0A562UYX4_9ACTN</name>
<feature type="region of interest" description="Disordered" evidence="1">
    <location>
        <begin position="204"/>
        <end position="252"/>
    </location>
</feature>
<accession>A0A562UYX4</accession>
<feature type="transmembrane region" description="Helical" evidence="2">
    <location>
        <begin position="21"/>
        <end position="41"/>
    </location>
</feature>
<reference evidence="3 4" key="1">
    <citation type="journal article" date="2013" name="Stand. Genomic Sci.">
        <title>Genomic Encyclopedia of Type Strains, Phase I: The one thousand microbial genomes (KMG-I) project.</title>
        <authorList>
            <person name="Kyrpides N.C."/>
            <person name="Woyke T."/>
            <person name="Eisen J.A."/>
            <person name="Garrity G."/>
            <person name="Lilburn T.G."/>
            <person name="Beck B.J."/>
            <person name="Whitman W.B."/>
            <person name="Hugenholtz P."/>
            <person name="Klenk H.P."/>
        </authorList>
    </citation>
    <scope>NUCLEOTIDE SEQUENCE [LARGE SCALE GENOMIC DNA]</scope>
    <source>
        <strain evidence="3 4">DSM 45044</strain>
    </source>
</reference>
<dbReference type="Proteomes" id="UP000321617">
    <property type="component" value="Unassembled WGS sequence"/>
</dbReference>
<evidence type="ECO:0000256" key="2">
    <source>
        <dbReference type="SAM" id="Phobius"/>
    </source>
</evidence>
<dbReference type="AlphaFoldDB" id="A0A562UYX4"/>
<protein>
    <submittedName>
        <fullName evidence="3">Uncharacterized protein</fullName>
    </submittedName>
</protein>
<feature type="transmembrane region" description="Helical" evidence="2">
    <location>
        <begin position="47"/>
        <end position="69"/>
    </location>
</feature>
<proteinExistence type="predicted"/>
<keyword evidence="2" id="KW-0812">Transmembrane</keyword>
<evidence type="ECO:0000313" key="4">
    <source>
        <dbReference type="Proteomes" id="UP000321617"/>
    </source>
</evidence>
<gene>
    <name evidence="3" type="ORF">LX16_4236</name>
</gene>
<dbReference type="RefSeq" id="WP_147141869.1">
    <property type="nucleotide sequence ID" value="NZ_BAABIJ010000003.1"/>
</dbReference>
<sequence>MYLTYLAEVMGAHHTSRVRGYLVGILVLVLGCPMPVVPFILVEENGLPVWLAVASAVVLLLAIAAGLRYGVKEVKAARRDGGPRRRWELLTADRISIGFADGRIASLPLHTPDLEFEYLRGAALVPVDQHVLSATGNDGQRIRVLIVHTSRRARQVGAASLAGRQPDPVLAAIAAVAESSPHSAGRRAAAGLRGFIGTRMTTRGWRHSDAPVPRHRHSELPAAGGGVRSRGEPCPVSASSTPRGGGVVHDGA</sequence>
<organism evidence="3 4">
    <name type="scientific">Stackebrandtia albiflava</name>
    <dbReference type="NCBI Taxonomy" id="406432"/>
    <lineage>
        <taxon>Bacteria</taxon>
        <taxon>Bacillati</taxon>
        <taxon>Actinomycetota</taxon>
        <taxon>Actinomycetes</taxon>
        <taxon>Glycomycetales</taxon>
        <taxon>Glycomycetaceae</taxon>
        <taxon>Stackebrandtia</taxon>
    </lineage>
</organism>